<evidence type="ECO:0000313" key="1">
    <source>
        <dbReference type="EMBL" id="MBO0417785.1"/>
    </source>
</evidence>
<dbReference type="Proteomes" id="UP000664349">
    <property type="component" value="Unassembled WGS sequence"/>
</dbReference>
<name>A0ABS3GT95_9NEIS</name>
<dbReference type="RefSeq" id="WP_161523163.1">
    <property type="nucleotide sequence ID" value="NZ_AP019312.1"/>
</dbReference>
<evidence type="ECO:0000313" key="2">
    <source>
        <dbReference type="Proteomes" id="UP000664349"/>
    </source>
</evidence>
<dbReference type="EMBL" id="JAFLRD010000020">
    <property type="protein sequence ID" value="MBO0417785.1"/>
    <property type="molecule type" value="Genomic_DNA"/>
</dbReference>
<dbReference type="GeneID" id="58558312"/>
<comment type="caution">
    <text evidence="1">The sequence shown here is derived from an EMBL/GenBank/DDBJ whole genome shotgun (WGS) entry which is preliminary data.</text>
</comment>
<proteinExistence type="predicted"/>
<accession>A0ABS3GT95</accession>
<gene>
    <name evidence="1" type="ORF">J1C50_19955</name>
</gene>
<reference evidence="1 2" key="1">
    <citation type="submission" date="2021-03" db="EMBL/GenBank/DDBJ databases">
        <title>First Case of infection caused by Chromobacterium haemolyticum derived from water in China.</title>
        <authorList>
            <person name="Chen J."/>
            <person name="Liu C."/>
        </authorList>
    </citation>
    <scope>NUCLEOTIDE SEQUENCE [LARGE SCALE GENOMIC DNA]</scope>
    <source>
        <strain evidence="1 2">WJ-5</strain>
    </source>
</reference>
<sequence length="97" mass="10680">MKRQIARISYRPGLIYAGGTAFTSKLPPNDAQAEAFVIITVVYRRSRLAETPDSNGFVAEYLKGGCRPGYCRKTPHRALRDAPARGEEAADGFDYSP</sequence>
<organism evidence="1 2">
    <name type="scientific">Chromobacterium haemolyticum</name>
    <dbReference type="NCBI Taxonomy" id="394935"/>
    <lineage>
        <taxon>Bacteria</taxon>
        <taxon>Pseudomonadati</taxon>
        <taxon>Pseudomonadota</taxon>
        <taxon>Betaproteobacteria</taxon>
        <taxon>Neisseriales</taxon>
        <taxon>Chromobacteriaceae</taxon>
        <taxon>Chromobacterium</taxon>
    </lineage>
</organism>
<keyword evidence="2" id="KW-1185">Reference proteome</keyword>
<protein>
    <submittedName>
        <fullName evidence="1">Uncharacterized protein</fullName>
    </submittedName>
</protein>